<dbReference type="Proteomes" id="UP000328092">
    <property type="component" value="Unassembled WGS sequence"/>
</dbReference>
<dbReference type="InterPro" id="IPR038765">
    <property type="entry name" value="Papain-like_cys_pep_sf"/>
</dbReference>
<protein>
    <recommendedName>
        <fullName evidence="3">Permuted papain-like amidase YaeF/Yiix C92 family enzyme</fullName>
    </recommendedName>
</protein>
<organism evidence="1 2">
    <name type="scientific">Bradyrhizobium ivorense</name>
    <dbReference type="NCBI Taxonomy" id="2511166"/>
    <lineage>
        <taxon>Bacteria</taxon>
        <taxon>Pseudomonadati</taxon>
        <taxon>Pseudomonadota</taxon>
        <taxon>Alphaproteobacteria</taxon>
        <taxon>Hyphomicrobiales</taxon>
        <taxon>Nitrobacteraceae</taxon>
        <taxon>Bradyrhizobium</taxon>
    </lineage>
</organism>
<dbReference type="EMBL" id="CAADFC020000042">
    <property type="protein sequence ID" value="VIO80689.1"/>
    <property type="molecule type" value="Genomic_DNA"/>
</dbReference>
<evidence type="ECO:0000313" key="2">
    <source>
        <dbReference type="Proteomes" id="UP000328092"/>
    </source>
</evidence>
<accession>A0A508U1V4</accession>
<reference evidence="1" key="1">
    <citation type="submission" date="2019-02" db="EMBL/GenBank/DDBJ databases">
        <authorList>
            <person name="Pothier F.J."/>
        </authorList>
    </citation>
    <scope>NUCLEOTIDE SEQUENCE</scope>
    <source>
        <strain evidence="1">CI-1B</strain>
    </source>
</reference>
<comment type="caution">
    <text evidence="1">The sequence shown here is derived from an EMBL/GenBank/DDBJ whole genome shotgun (WGS) entry which is preliminary data.</text>
</comment>
<keyword evidence="2" id="KW-1185">Reference proteome</keyword>
<dbReference type="AlphaFoldDB" id="A0A508U1V4"/>
<dbReference type="SUPFAM" id="SSF54001">
    <property type="entry name" value="Cysteine proteinases"/>
    <property type="match status" value="1"/>
</dbReference>
<name>A0A508U1V4_9BRAD</name>
<evidence type="ECO:0008006" key="3">
    <source>
        <dbReference type="Google" id="ProtNLM"/>
    </source>
</evidence>
<dbReference type="Gene3D" id="3.90.1720.10">
    <property type="entry name" value="endopeptidase domain like (from Nostoc punctiforme)"/>
    <property type="match status" value="1"/>
</dbReference>
<evidence type="ECO:0000313" key="1">
    <source>
        <dbReference type="EMBL" id="VIO80689.1"/>
    </source>
</evidence>
<proteinExistence type="predicted"/>
<dbReference type="RefSeq" id="WP_172628414.1">
    <property type="nucleotide sequence ID" value="NZ_CAADFC020000042.1"/>
</dbReference>
<gene>
    <name evidence="1" type="ORF">CI1B_85070</name>
</gene>
<sequence length="390" mass="43335">MRSSDKARAAAADDHSGEKVFWRFDPDHVQPGDILVTRTPSLKSLAIRAATRTEFSHAALCIGYGHFIEAIGTGVCRFAIKGTSVRKRDNVRLLRLRRDVPHAQAIAKFAADAGHQDLQRGYSLAGAVGVKLPTKPDPRAMFCSQLVVEAYDKAMRMARITDPLVPGRKLSKIAPGHLPESPYLEDATDSALKQMRALEGPYWYLDEPNPEQRPHQWETEQKLKMLGSKSVQSAIKKTKADANPRSFFELELLLRDTKSKDLDAVIAAALQRTNFCELYSGKIASSLDLAAMKISSDQLISRAAGGQMPDADLAAEIVETGQQIRLFEDDLSDRKEQYSNYVKRAMAADLKTFAMLGELQGEMRDLSDDILAVLRTQLAALQEAERRRRP</sequence>